<evidence type="ECO:0000313" key="3">
    <source>
        <dbReference type="EMBL" id="RDW80103.1"/>
    </source>
</evidence>
<dbReference type="PANTHER" id="PTHR37534:SF7">
    <property type="entry name" value="TRANSCRIPTIONAL ACTIVATOR PROTEIN UGA3"/>
    <property type="match status" value="1"/>
</dbReference>
<evidence type="ECO:0000256" key="1">
    <source>
        <dbReference type="ARBA" id="ARBA00004123"/>
    </source>
</evidence>
<organism evidence="3 4">
    <name type="scientific">Coleophoma cylindrospora</name>
    <dbReference type="NCBI Taxonomy" id="1849047"/>
    <lineage>
        <taxon>Eukaryota</taxon>
        <taxon>Fungi</taxon>
        <taxon>Dikarya</taxon>
        <taxon>Ascomycota</taxon>
        <taxon>Pezizomycotina</taxon>
        <taxon>Leotiomycetes</taxon>
        <taxon>Helotiales</taxon>
        <taxon>Dermateaceae</taxon>
        <taxon>Coleophoma</taxon>
    </lineage>
</organism>
<dbReference type="GO" id="GO:0045944">
    <property type="term" value="P:positive regulation of transcription by RNA polymerase II"/>
    <property type="evidence" value="ECO:0007669"/>
    <property type="project" value="TreeGrafter"/>
</dbReference>
<proteinExistence type="predicted"/>
<dbReference type="GO" id="GO:0000976">
    <property type="term" value="F:transcription cis-regulatory region binding"/>
    <property type="evidence" value="ECO:0007669"/>
    <property type="project" value="TreeGrafter"/>
</dbReference>
<evidence type="ECO:0000313" key="4">
    <source>
        <dbReference type="Proteomes" id="UP000256645"/>
    </source>
</evidence>
<accession>A0A3D8S1B5</accession>
<dbReference type="GO" id="GO:0005634">
    <property type="term" value="C:nucleus"/>
    <property type="evidence" value="ECO:0007669"/>
    <property type="project" value="UniProtKB-SubCell"/>
</dbReference>
<gene>
    <name evidence="3" type="ORF">BP6252_04741</name>
</gene>
<name>A0A3D8S1B5_9HELO</name>
<dbReference type="STRING" id="1849047.A0A3D8S1B5"/>
<evidence type="ECO:0000256" key="2">
    <source>
        <dbReference type="ARBA" id="ARBA00023242"/>
    </source>
</evidence>
<comment type="subcellular location">
    <subcellularLocation>
        <location evidence="1">Nucleus</location>
    </subcellularLocation>
</comment>
<dbReference type="AlphaFoldDB" id="A0A3D8S1B5"/>
<dbReference type="Proteomes" id="UP000256645">
    <property type="component" value="Unassembled WGS sequence"/>
</dbReference>
<sequence>MSMESPLLLNAIIAWSSSHLALRIKSYESIAIANRCLALQSLSASLSSTTRNPEMELASCLIHCAIESITGDTKEWFNHLVGAYEVIRSVTSSQDSLQLDLSRFGTTFEGRWLLRSFAYHDILMTVVEDRKPLIIAGEYWNFGSDALVADSYFGLASRLMYLISRISILNGDMMDCADGSASAESFSHEAQTIQQELVLWKCGQSDNAMLIHLAETYRSAALIHLFRTIRQHRPQLTATLAPRIATQAKEIVTRIEKLPANCLAESSLLLPLFMAGGEVEEPEQIAVIRHRMQDIVEVRQFHNVQAVLTVLEEVWHLRATGVLGPGRRKVDWKDVLARRKWMLSIT</sequence>
<dbReference type="OrthoDB" id="3509362at2759"/>
<dbReference type="EMBL" id="PDLM01000004">
    <property type="protein sequence ID" value="RDW80103.1"/>
    <property type="molecule type" value="Genomic_DNA"/>
</dbReference>
<dbReference type="GO" id="GO:0003700">
    <property type="term" value="F:DNA-binding transcription factor activity"/>
    <property type="evidence" value="ECO:0007669"/>
    <property type="project" value="TreeGrafter"/>
</dbReference>
<keyword evidence="2" id="KW-0539">Nucleus</keyword>
<dbReference type="InterPro" id="IPR021858">
    <property type="entry name" value="Fun_TF"/>
</dbReference>
<dbReference type="Pfam" id="PF11951">
    <property type="entry name" value="Fungal_trans_2"/>
    <property type="match status" value="1"/>
</dbReference>
<comment type="caution">
    <text evidence="3">The sequence shown here is derived from an EMBL/GenBank/DDBJ whole genome shotgun (WGS) entry which is preliminary data.</text>
</comment>
<dbReference type="PANTHER" id="PTHR37534">
    <property type="entry name" value="TRANSCRIPTIONAL ACTIVATOR PROTEIN UGA3"/>
    <property type="match status" value="1"/>
</dbReference>
<keyword evidence="4" id="KW-1185">Reference proteome</keyword>
<protein>
    <submittedName>
        <fullName evidence="3">Uncharacterized protein</fullName>
    </submittedName>
</protein>
<reference evidence="3 4" key="1">
    <citation type="journal article" date="2018" name="IMA Fungus">
        <title>IMA Genome-F 9: Draft genome sequence of Annulohypoxylon stygium, Aspergillus mulundensis, Berkeleyomyces basicola (syn. Thielaviopsis basicola), Ceratocystis smalleyi, two Cercospora beticola strains, Coleophoma cylindrospora, Fusarium fracticaudum, Phialophora cf. hyalina, and Morchella septimelata.</title>
        <authorList>
            <person name="Wingfield B.D."/>
            <person name="Bills G.F."/>
            <person name="Dong Y."/>
            <person name="Huang W."/>
            <person name="Nel W.J."/>
            <person name="Swalarsk-Parry B.S."/>
            <person name="Vaghefi N."/>
            <person name="Wilken P.M."/>
            <person name="An Z."/>
            <person name="de Beer Z.W."/>
            <person name="De Vos L."/>
            <person name="Chen L."/>
            <person name="Duong T.A."/>
            <person name="Gao Y."/>
            <person name="Hammerbacher A."/>
            <person name="Kikkert J.R."/>
            <person name="Li Y."/>
            <person name="Li H."/>
            <person name="Li K."/>
            <person name="Li Q."/>
            <person name="Liu X."/>
            <person name="Ma X."/>
            <person name="Naidoo K."/>
            <person name="Pethybridge S.J."/>
            <person name="Sun J."/>
            <person name="Steenkamp E.T."/>
            <person name="van der Nest M.A."/>
            <person name="van Wyk S."/>
            <person name="Wingfield M.J."/>
            <person name="Xiong C."/>
            <person name="Yue Q."/>
            <person name="Zhang X."/>
        </authorList>
    </citation>
    <scope>NUCLEOTIDE SEQUENCE [LARGE SCALE GENOMIC DNA]</scope>
    <source>
        <strain evidence="3 4">BP6252</strain>
    </source>
</reference>